<evidence type="ECO:0008006" key="4">
    <source>
        <dbReference type="Google" id="ProtNLM"/>
    </source>
</evidence>
<organism evidence="2 3">
    <name type="scientific">Dendrobium thyrsiflorum</name>
    <name type="common">Pinecone-like raceme dendrobium</name>
    <name type="synonym">Orchid</name>
    <dbReference type="NCBI Taxonomy" id="117978"/>
    <lineage>
        <taxon>Eukaryota</taxon>
        <taxon>Viridiplantae</taxon>
        <taxon>Streptophyta</taxon>
        <taxon>Embryophyta</taxon>
        <taxon>Tracheophyta</taxon>
        <taxon>Spermatophyta</taxon>
        <taxon>Magnoliopsida</taxon>
        <taxon>Liliopsida</taxon>
        <taxon>Asparagales</taxon>
        <taxon>Orchidaceae</taxon>
        <taxon>Epidendroideae</taxon>
        <taxon>Malaxideae</taxon>
        <taxon>Dendrobiinae</taxon>
        <taxon>Dendrobium</taxon>
    </lineage>
</organism>
<evidence type="ECO:0000256" key="1">
    <source>
        <dbReference type="SAM" id="MobiDB-lite"/>
    </source>
</evidence>
<dbReference type="Proteomes" id="UP001552299">
    <property type="component" value="Unassembled WGS sequence"/>
</dbReference>
<proteinExistence type="predicted"/>
<feature type="compositionally biased region" description="Low complexity" evidence="1">
    <location>
        <begin position="147"/>
        <end position="164"/>
    </location>
</feature>
<feature type="region of interest" description="Disordered" evidence="1">
    <location>
        <begin position="245"/>
        <end position="282"/>
    </location>
</feature>
<dbReference type="AlphaFoldDB" id="A0ABD0VAN7"/>
<feature type="compositionally biased region" description="Basic and acidic residues" evidence="1">
    <location>
        <begin position="255"/>
        <end position="264"/>
    </location>
</feature>
<dbReference type="PANTHER" id="PTHR33416:SF37">
    <property type="entry name" value="OS04G0655600 PROTEIN"/>
    <property type="match status" value="1"/>
</dbReference>
<feature type="compositionally biased region" description="Polar residues" evidence="1">
    <location>
        <begin position="267"/>
        <end position="282"/>
    </location>
</feature>
<gene>
    <name evidence="2" type="ORF">M5K25_006081</name>
</gene>
<reference evidence="2 3" key="1">
    <citation type="journal article" date="2024" name="Plant Biotechnol. J.">
        <title>Dendrobium thyrsiflorum genome and its molecular insights into genes involved in important horticultural traits.</title>
        <authorList>
            <person name="Chen B."/>
            <person name="Wang J.Y."/>
            <person name="Zheng P.J."/>
            <person name="Li K.L."/>
            <person name="Liang Y.M."/>
            <person name="Chen X.F."/>
            <person name="Zhang C."/>
            <person name="Zhao X."/>
            <person name="He X."/>
            <person name="Zhang G.Q."/>
            <person name="Liu Z.J."/>
            <person name="Xu Q."/>
        </authorList>
    </citation>
    <scope>NUCLEOTIDE SEQUENCE [LARGE SCALE GENOMIC DNA]</scope>
    <source>
        <strain evidence="2">GZMU011</strain>
    </source>
</reference>
<feature type="region of interest" description="Disordered" evidence="1">
    <location>
        <begin position="147"/>
        <end position="170"/>
    </location>
</feature>
<comment type="caution">
    <text evidence="2">The sequence shown here is derived from an EMBL/GenBank/DDBJ whole genome shotgun (WGS) entry which is preliminary data.</text>
</comment>
<sequence>MTHEAYPYSFRDQFERPDNCFGFRAPFSNPPLSQVSRDALCGCDHILPPLLRDLSAQFHSPFPLFPLSAFILSEMASRFRLGHQEELGSGGKILHGRLHLQPFPPYSRPSTSAAPLALPAPKLEGRRSPSWFRGLISGAGKLISSVLGSEGSGSSPSECSSDCSSSDEEYDCYSDEHDDHLLFDGLTAKKRESAVDGNVESLAIVSKSESKLFIEQLLMQETFTRAEYSELLGILQSRILDIPSAEGGEGTQNEVPKRVSDKKPWQPLNQNRNRSTTSNVSPSNLSVFSPRYYASEAVTPDLCNKAVMEAKKWFEEKRLSASPVCDPECGPCILNTDMNQHYSDGDDGSPIEMAKAYMQSLPPWRSPSFSTVGFKKTPSSGKLSCSVDTHLLQASKIKKRDYVSITSWDSKENSRVSLKSIDNEQRGSKFRKAGSITRPLVLESSRASSATANFGYRVEDEHLKLHDRETVEVVHQMEMHKEISPGIIMDSREASKEPEGVPKDVDATFVTEAQIGSISAAQDSLVLVSTALENGDSFPETETLQPDNVVPAASSFSVQKSYSEVKFQAENAIEVKPDSDFKHPHAFTEINNINSDLKSMSNGCCDVAVRTRKPPSDFSSDSPTAQLANNKAGKRGNGTQIKSMARMLTKPMESGTGKLRVKKAVRQKRWKG</sequence>
<dbReference type="PANTHER" id="PTHR33416">
    <property type="entry name" value="NUCLEAR PORE COMPLEX PROTEIN NUP1"/>
    <property type="match status" value="1"/>
</dbReference>
<name>A0ABD0VAN7_DENTH</name>
<feature type="region of interest" description="Disordered" evidence="1">
    <location>
        <begin position="613"/>
        <end position="672"/>
    </location>
</feature>
<evidence type="ECO:0000313" key="3">
    <source>
        <dbReference type="Proteomes" id="UP001552299"/>
    </source>
</evidence>
<evidence type="ECO:0000313" key="2">
    <source>
        <dbReference type="EMBL" id="KAL0922119.1"/>
    </source>
</evidence>
<feature type="compositionally biased region" description="Polar residues" evidence="1">
    <location>
        <begin position="617"/>
        <end position="629"/>
    </location>
</feature>
<dbReference type="EMBL" id="JANQDX010000006">
    <property type="protein sequence ID" value="KAL0922119.1"/>
    <property type="molecule type" value="Genomic_DNA"/>
</dbReference>
<feature type="compositionally biased region" description="Basic residues" evidence="1">
    <location>
        <begin position="659"/>
        <end position="672"/>
    </location>
</feature>
<protein>
    <recommendedName>
        <fullName evidence="4">Protein KAKU4</fullName>
    </recommendedName>
</protein>
<keyword evidence="3" id="KW-1185">Reference proteome</keyword>
<accession>A0ABD0VAN7</accession>